<dbReference type="InterPro" id="IPR007627">
    <property type="entry name" value="RNA_pol_sigma70_r2"/>
</dbReference>
<dbReference type="SUPFAM" id="SSF88659">
    <property type="entry name" value="Sigma3 and sigma4 domains of RNA polymerase sigma factors"/>
    <property type="match status" value="1"/>
</dbReference>
<dbReference type="Gene3D" id="1.10.10.10">
    <property type="entry name" value="Winged helix-like DNA-binding domain superfamily/Winged helix DNA-binding domain"/>
    <property type="match status" value="1"/>
</dbReference>
<dbReference type="InterPro" id="IPR013249">
    <property type="entry name" value="RNA_pol_sigma70_r4_t2"/>
</dbReference>
<dbReference type="PANTHER" id="PTHR43133">
    <property type="entry name" value="RNA POLYMERASE ECF-TYPE SIGMA FACTO"/>
    <property type="match status" value="1"/>
</dbReference>
<keyword evidence="3" id="KW-0731">Sigma factor</keyword>
<dbReference type="EMBL" id="LLXZ01000057">
    <property type="protein sequence ID" value="KRR10687.1"/>
    <property type="molecule type" value="Genomic_DNA"/>
</dbReference>
<dbReference type="STRING" id="280332.CQ12_19680"/>
<evidence type="ECO:0000259" key="5">
    <source>
        <dbReference type="Pfam" id="PF04542"/>
    </source>
</evidence>
<keyword evidence="2" id="KW-0805">Transcription regulation</keyword>
<comment type="caution">
    <text evidence="7">The sequence shown here is derived from an EMBL/GenBank/DDBJ whole genome shotgun (WGS) entry which is preliminary data.</text>
</comment>
<dbReference type="OrthoDB" id="9784272at2"/>
<dbReference type="AlphaFoldDB" id="A0A0R3LYA9"/>
<dbReference type="InterPro" id="IPR013324">
    <property type="entry name" value="RNA_pol_sigma_r3/r4-like"/>
</dbReference>
<name>A0A0R3LYA9_9BRAD</name>
<dbReference type="Pfam" id="PF04542">
    <property type="entry name" value="Sigma70_r2"/>
    <property type="match status" value="1"/>
</dbReference>
<dbReference type="NCBIfam" id="TIGR02937">
    <property type="entry name" value="sigma70-ECF"/>
    <property type="match status" value="1"/>
</dbReference>
<dbReference type="Proteomes" id="UP000050863">
    <property type="component" value="Unassembled WGS sequence"/>
</dbReference>
<feature type="domain" description="RNA polymerase sigma-70 region 2" evidence="5">
    <location>
        <begin position="25"/>
        <end position="92"/>
    </location>
</feature>
<evidence type="ECO:0000256" key="4">
    <source>
        <dbReference type="ARBA" id="ARBA00023163"/>
    </source>
</evidence>
<feature type="domain" description="RNA polymerase sigma factor 70 region 4 type 2" evidence="6">
    <location>
        <begin position="123"/>
        <end position="173"/>
    </location>
</feature>
<dbReference type="RefSeq" id="WP_057834982.1">
    <property type="nucleotide sequence ID" value="NZ_LLXZ01000057.1"/>
</dbReference>
<evidence type="ECO:0000313" key="8">
    <source>
        <dbReference type="Proteomes" id="UP000050863"/>
    </source>
</evidence>
<dbReference type="InterPro" id="IPR014284">
    <property type="entry name" value="RNA_pol_sigma-70_dom"/>
</dbReference>
<sequence>MLTPAELVWLIAAVAKGDEAAFERLYAATRAKLFGVVLRILRRQDLAEEVIQEAYVKIWNSAGQFNPALSSPITWMASIARNRAIDVVRKKSESSIEEEPAAMEVAADSPDPLARREMTEELKRLLECVGRLEPDRQKLVLLAYYNGWSREQLAAKFEAPVNTVKTWLRRSMMDIRECLGLGSGS</sequence>
<evidence type="ECO:0000313" key="7">
    <source>
        <dbReference type="EMBL" id="KRR10687.1"/>
    </source>
</evidence>
<dbReference type="Gene3D" id="1.10.1740.10">
    <property type="match status" value="1"/>
</dbReference>
<evidence type="ECO:0000256" key="1">
    <source>
        <dbReference type="ARBA" id="ARBA00010641"/>
    </source>
</evidence>
<dbReference type="SUPFAM" id="SSF88946">
    <property type="entry name" value="Sigma2 domain of RNA polymerase sigma factors"/>
    <property type="match status" value="1"/>
</dbReference>
<dbReference type="PANTHER" id="PTHR43133:SF62">
    <property type="entry name" value="RNA POLYMERASE SIGMA FACTOR SIGZ"/>
    <property type="match status" value="1"/>
</dbReference>
<reference evidence="7 8" key="1">
    <citation type="submission" date="2014-03" db="EMBL/GenBank/DDBJ databases">
        <title>Bradyrhizobium valentinum sp. nov., isolated from effective nodules of Lupinus mariae-josephae, a lupine endemic of basic-lime soils in Eastern Spain.</title>
        <authorList>
            <person name="Duran D."/>
            <person name="Rey L."/>
            <person name="Navarro A."/>
            <person name="Busquets A."/>
            <person name="Imperial J."/>
            <person name="Ruiz-Argueso T."/>
        </authorList>
    </citation>
    <scope>NUCLEOTIDE SEQUENCE [LARGE SCALE GENOMIC DNA]</scope>
    <source>
        <strain evidence="7 8">PAC68</strain>
    </source>
</reference>
<gene>
    <name evidence="7" type="ORF">CQ12_19680</name>
</gene>
<dbReference type="InterPro" id="IPR036388">
    <property type="entry name" value="WH-like_DNA-bd_sf"/>
</dbReference>
<comment type="similarity">
    <text evidence="1">Belongs to the sigma-70 factor family. ECF subfamily.</text>
</comment>
<protein>
    <submittedName>
        <fullName evidence="7">RNA polymerase subunit sigma-70</fullName>
    </submittedName>
</protein>
<dbReference type="Pfam" id="PF08281">
    <property type="entry name" value="Sigma70_r4_2"/>
    <property type="match status" value="1"/>
</dbReference>
<evidence type="ECO:0000256" key="3">
    <source>
        <dbReference type="ARBA" id="ARBA00023082"/>
    </source>
</evidence>
<organism evidence="7 8">
    <name type="scientific">Bradyrhizobium jicamae</name>
    <dbReference type="NCBI Taxonomy" id="280332"/>
    <lineage>
        <taxon>Bacteria</taxon>
        <taxon>Pseudomonadati</taxon>
        <taxon>Pseudomonadota</taxon>
        <taxon>Alphaproteobacteria</taxon>
        <taxon>Hyphomicrobiales</taxon>
        <taxon>Nitrobacteraceae</taxon>
        <taxon>Bradyrhizobium</taxon>
    </lineage>
</organism>
<keyword evidence="8" id="KW-1185">Reference proteome</keyword>
<dbReference type="GO" id="GO:0016987">
    <property type="term" value="F:sigma factor activity"/>
    <property type="evidence" value="ECO:0007669"/>
    <property type="project" value="UniProtKB-KW"/>
</dbReference>
<dbReference type="GO" id="GO:0006352">
    <property type="term" value="P:DNA-templated transcription initiation"/>
    <property type="evidence" value="ECO:0007669"/>
    <property type="project" value="InterPro"/>
</dbReference>
<dbReference type="GO" id="GO:0003677">
    <property type="term" value="F:DNA binding"/>
    <property type="evidence" value="ECO:0007669"/>
    <property type="project" value="InterPro"/>
</dbReference>
<dbReference type="InterPro" id="IPR039425">
    <property type="entry name" value="RNA_pol_sigma-70-like"/>
</dbReference>
<evidence type="ECO:0000259" key="6">
    <source>
        <dbReference type="Pfam" id="PF08281"/>
    </source>
</evidence>
<evidence type="ECO:0000256" key="2">
    <source>
        <dbReference type="ARBA" id="ARBA00023015"/>
    </source>
</evidence>
<dbReference type="InterPro" id="IPR013325">
    <property type="entry name" value="RNA_pol_sigma_r2"/>
</dbReference>
<keyword evidence="4" id="KW-0804">Transcription</keyword>
<proteinExistence type="inferred from homology"/>
<accession>A0A0R3LYA9</accession>